<dbReference type="CDD" id="cd05367">
    <property type="entry name" value="SPR-like_SDR_c"/>
    <property type="match status" value="1"/>
</dbReference>
<evidence type="ECO:0000259" key="4">
    <source>
        <dbReference type="SMART" id="SM00822"/>
    </source>
</evidence>
<reference evidence="5 6" key="1">
    <citation type="journal article" date="2018" name="Nat. Ecol. Evol.">
        <title>Pezizomycetes genomes reveal the molecular basis of ectomycorrhizal truffle lifestyle.</title>
        <authorList>
            <person name="Murat C."/>
            <person name="Payen T."/>
            <person name="Noel B."/>
            <person name="Kuo A."/>
            <person name="Morin E."/>
            <person name="Chen J."/>
            <person name="Kohler A."/>
            <person name="Krizsan K."/>
            <person name="Balestrini R."/>
            <person name="Da Silva C."/>
            <person name="Montanini B."/>
            <person name="Hainaut M."/>
            <person name="Levati E."/>
            <person name="Barry K.W."/>
            <person name="Belfiori B."/>
            <person name="Cichocki N."/>
            <person name="Clum A."/>
            <person name="Dockter R.B."/>
            <person name="Fauchery L."/>
            <person name="Guy J."/>
            <person name="Iotti M."/>
            <person name="Le Tacon F."/>
            <person name="Lindquist E.A."/>
            <person name="Lipzen A."/>
            <person name="Malagnac F."/>
            <person name="Mello A."/>
            <person name="Molinier V."/>
            <person name="Miyauchi S."/>
            <person name="Poulain J."/>
            <person name="Riccioni C."/>
            <person name="Rubini A."/>
            <person name="Sitrit Y."/>
            <person name="Splivallo R."/>
            <person name="Traeger S."/>
            <person name="Wang M."/>
            <person name="Zifcakova L."/>
            <person name="Wipf D."/>
            <person name="Zambonelli A."/>
            <person name="Paolocci F."/>
            <person name="Nowrousian M."/>
            <person name="Ottonello S."/>
            <person name="Baldrian P."/>
            <person name="Spatafora J.W."/>
            <person name="Henrissat B."/>
            <person name="Nagy L.G."/>
            <person name="Aury J.M."/>
            <person name="Wincker P."/>
            <person name="Grigoriev I.V."/>
            <person name="Bonfante P."/>
            <person name="Martin F.M."/>
        </authorList>
    </citation>
    <scope>NUCLEOTIDE SEQUENCE [LARGE SCALE GENOMIC DNA]</scope>
    <source>
        <strain evidence="5 6">CCBAS932</strain>
    </source>
</reference>
<feature type="domain" description="Ketoreductase" evidence="4">
    <location>
        <begin position="6"/>
        <end position="185"/>
    </location>
</feature>
<dbReference type="SMART" id="SM00822">
    <property type="entry name" value="PKS_KR"/>
    <property type="match status" value="1"/>
</dbReference>
<name>A0A3N4LGF2_9PEZI</name>
<comment type="similarity">
    <text evidence="1">Belongs to the short-chain dehydrogenases/reductases (SDR) family.</text>
</comment>
<dbReference type="InterPro" id="IPR036291">
    <property type="entry name" value="NAD(P)-bd_dom_sf"/>
</dbReference>
<dbReference type="PROSITE" id="PS00061">
    <property type="entry name" value="ADH_SHORT"/>
    <property type="match status" value="1"/>
</dbReference>
<accession>A0A3N4LGF2</accession>
<evidence type="ECO:0000256" key="2">
    <source>
        <dbReference type="ARBA" id="ARBA00022857"/>
    </source>
</evidence>
<sequence>MSSSTPVILLTGASRGVGLAIAQHLLKHSARLFLVARTAGPLEALKAEFPSQVDYLSGDLADTSVCRAAVVQAVATYGRLDGVIVNHGVLEPVARVADADIDAWKAAFDVGFFGVVALVKEAIPELRKAKGRVVFVSSGAAVTGYEGWGAYGSSKAALNHLAITLASEEKEITSISIRPGVIDTQMQQEIREKHAAAMGGTHDKFMKLKATGKLLRPDQPGNVIAKLALKAPKDLSGQFLNWNAEQLADFQE</sequence>
<evidence type="ECO:0000256" key="3">
    <source>
        <dbReference type="ARBA" id="ARBA00023002"/>
    </source>
</evidence>
<keyword evidence="2" id="KW-0521">NADP</keyword>
<dbReference type="InterPro" id="IPR020904">
    <property type="entry name" value="Sc_DH/Rdtase_CS"/>
</dbReference>
<keyword evidence="3" id="KW-0560">Oxidoreductase</keyword>
<dbReference type="PANTHER" id="PTHR43008">
    <property type="entry name" value="BENZIL REDUCTASE"/>
    <property type="match status" value="1"/>
</dbReference>
<evidence type="ECO:0000256" key="1">
    <source>
        <dbReference type="ARBA" id="ARBA00006484"/>
    </source>
</evidence>
<dbReference type="AlphaFoldDB" id="A0A3N4LGF2"/>
<dbReference type="STRING" id="1392247.A0A3N4LGF2"/>
<dbReference type="InterPro" id="IPR057326">
    <property type="entry name" value="KR_dom"/>
</dbReference>
<keyword evidence="6" id="KW-1185">Reference proteome</keyword>
<dbReference type="Proteomes" id="UP000277580">
    <property type="component" value="Unassembled WGS sequence"/>
</dbReference>
<dbReference type="EMBL" id="ML119107">
    <property type="protein sequence ID" value="RPB17035.1"/>
    <property type="molecule type" value="Genomic_DNA"/>
</dbReference>
<protein>
    <submittedName>
        <fullName evidence="5">NAD(P)-binding protein</fullName>
    </submittedName>
</protein>
<gene>
    <name evidence="5" type="ORF">P167DRAFT_499742</name>
</gene>
<organism evidence="5 6">
    <name type="scientific">Morchella conica CCBAS932</name>
    <dbReference type="NCBI Taxonomy" id="1392247"/>
    <lineage>
        <taxon>Eukaryota</taxon>
        <taxon>Fungi</taxon>
        <taxon>Dikarya</taxon>
        <taxon>Ascomycota</taxon>
        <taxon>Pezizomycotina</taxon>
        <taxon>Pezizomycetes</taxon>
        <taxon>Pezizales</taxon>
        <taxon>Morchellaceae</taxon>
        <taxon>Morchella</taxon>
    </lineage>
</organism>
<dbReference type="GO" id="GO:0050664">
    <property type="term" value="F:oxidoreductase activity, acting on NAD(P)H, oxygen as acceptor"/>
    <property type="evidence" value="ECO:0007669"/>
    <property type="project" value="TreeGrafter"/>
</dbReference>
<dbReference type="PANTHER" id="PTHR43008:SF8">
    <property type="entry name" value="BENZIL REDUCTASE ((S)-BENZOIN FORMING) IRC24"/>
    <property type="match status" value="1"/>
</dbReference>
<evidence type="ECO:0000313" key="5">
    <source>
        <dbReference type="EMBL" id="RPB17035.1"/>
    </source>
</evidence>
<proteinExistence type="inferred from homology"/>
<dbReference type="OrthoDB" id="153074at2759"/>
<dbReference type="FunCoup" id="A0A3N4LGF2">
    <property type="interactions" value="103"/>
</dbReference>
<dbReference type="SUPFAM" id="SSF51735">
    <property type="entry name" value="NAD(P)-binding Rossmann-fold domains"/>
    <property type="match status" value="1"/>
</dbReference>
<dbReference type="PRINTS" id="PR00081">
    <property type="entry name" value="GDHRDH"/>
</dbReference>
<dbReference type="FunFam" id="3.40.50.720:FF:000281">
    <property type="entry name" value="Uncharacterized oxidoreductase YIR035C"/>
    <property type="match status" value="1"/>
</dbReference>
<dbReference type="InterPro" id="IPR002347">
    <property type="entry name" value="SDR_fam"/>
</dbReference>
<dbReference type="InParanoid" id="A0A3N4LGF2"/>
<evidence type="ECO:0000313" key="6">
    <source>
        <dbReference type="Proteomes" id="UP000277580"/>
    </source>
</evidence>
<dbReference type="Gene3D" id="3.40.50.720">
    <property type="entry name" value="NAD(P)-binding Rossmann-like Domain"/>
    <property type="match status" value="1"/>
</dbReference>
<dbReference type="Pfam" id="PF00106">
    <property type="entry name" value="adh_short"/>
    <property type="match status" value="1"/>
</dbReference>